<dbReference type="InterPro" id="IPR013094">
    <property type="entry name" value="AB_hydrolase_3"/>
</dbReference>
<evidence type="ECO:0000313" key="4">
    <source>
        <dbReference type="Proteomes" id="UP000238479"/>
    </source>
</evidence>
<accession>A0A2P6RCX3</accession>
<dbReference type="STRING" id="74649.A0A2P6RCX3"/>
<dbReference type="InterPro" id="IPR029058">
    <property type="entry name" value="AB_hydrolase_fold"/>
</dbReference>
<dbReference type="InterPro" id="IPR050466">
    <property type="entry name" value="Carboxylest/Gibb_receptor"/>
</dbReference>
<proteinExistence type="inferred from homology"/>
<reference evidence="3 4" key="1">
    <citation type="journal article" date="2018" name="Nat. Genet.">
        <title>The Rosa genome provides new insights in the design of modern roses.</title>
        <authorList>
            <person name="Bendahmane M."/>
        </authorList>
    </citation>
    <scope>NUCLEOTIDE SEQUENCE [LARGE SCALE GENOMIC DNA]</scope>
    <source>
        <strain evidence="4">cv. Old Blush</strain>
    </source>
</reference>
<organism evidence="3 4">
    <name type="scientific">Rosa chinensis</name>
    <name type="common">China rose</name>
    <dbReference type="NCBI Taxonomy" id="74649"/>
    <lineage>
        <taxon>Eukaryota</taxon>
        <taxon>Viridiplantae</taxon>
        <taxon>Streptophyta</taxon>
        <taxon>Embryophyta</taxon>
        <taxon>Tracheophyta</taxon>
        <taxon>Spermatophyta</taxon>
        <taxon>Magnoliopsida</taxon>
        <taxon>eudicotyledons</taxon>
        <taxon>Gunneridae</taxon>
        <taxon>Pentapetalae</taxon>
        <taxon>rosids</taxon>
        <taxon>fabids</taxon>
        <taxon>Rosales</taxon>
        <taxon>Rosaceae</taxon>
        <taxon>Rosoideae</taxon>
        <taxon>Rosoideae incertae sedis</taxon>
        <taxon>Rosa</taxon>
    </lineage>
</organism>
<comment type="caution">
    <text evidence="3">The sequence shown here is derived from an EMBL/GenBank/DDBJ whole genome shotgun (WGS) entry which is preliminary data.</text>
</comment>
<dbReference type="Gramene" id="PRQ44283">
    <property type="protein sequence ID" value="PRQ44283"/>
    <property type="gene ID" value="RchiOBHm_Chr3g0477521"/>
</dbReference>
<feature type="domain" description="Alpha/beta hydrolase fold-3" evidence="2">
    <location>
        <begin position="142"/>
        <end position="370"/>
    </location>
</feature>
<evidence type="ECO:0000259" key="2">
    <source>
        <dbReference type="Pfam" id="PF07859"/>
    </source>
</evidence>
<dbReference type="EC" id="3.1.1.1" evidence="3"/>
<dbReference type="PANTHER" id="PTHR23024">
    <property type="entry name" value="ARYLACETAMIDE DEACETYLASE"/>
    <property type="match status" value="1"/>
</dbReference>
<dbReference type="SUPFAM" id="SSF53474">
    <property type="entry name" value="alpha/beta-Hydrolases"/>
    <property type="match status" value="1"/>
</dbReference>
<keyword evidence="4" id="KW-1185">Reference proteome</keyword>
<dbReference type="EMBL" id="PDCK01000041">
    <property type="protein sequence ID" value="PRQ44283.1"/>
    <property type="molecule type" value="Genomic_DNA"/>
</dbReference>
<dbReference type="OMA" id="FFIVEPW"/>
<name>A0A2P6RCX3_ROSCH</name>
<dbReference type="Gene3D" id="3.40.50.1820">
    <property type="entry name" value="alpha/beta hydrolase"/>
    <property type="match status" value="1"/>
</dbReference>
<comment type="similarity">
    <text evidence="1">Belongs to the 'GDXG' lipolytic enzyme family.</text>
</comment>
<dbReference type="GO" id="GO:0106435">
    <property type="term" value="F:carboxylesterase activity"/>
    <property type="evidence" value="ECO:0007669"/>
    <property type="project" value="UniProtKB-EC"/>
</dbReference>
<gene>
    <name evidence="3" type="ORF">RchiOBHm_Chr3g0477521</name>
</gene>
<protein>
    <submittedName>
        <fullName evidence="3">Putative carboxylesterase</fullName>
        <ecNumber evidence="3">3.1.1.1</ecNumber>
    </submittedName>
</protein>
<sequence>MHAYATTFNNVNVPIIKLTESPPEFHSIPTTTIPLCPPSLLLYIYTLTEPSLFIDPSSYFLNHKNMGSLTHIVEDCMGVLQLFSDGSVHRCSLKDINFPFPAVNDNSVDFKDVVFDRKLNISLRVYRPKSHASPTPANLPVVFYFHGGGFCVGSRVWPNCHNCCIRLASELNALVVAPDYRLAPEHKLPAAVDDALTAVEWLQREALMSEGSGDCDAWLGGGMVDFDRVYVVGDSSGGNMAHHVAVRLGAGSVKVAPVRVRGYVLLAPFFGGVERTKSEEGPSETFLNLEILDRFWRLSLPKGETRDHPMANPFGPNSPSLEEVDLDPILVIAGGNEMLKDRVEIYSRRLKELGKKIEYVDFHGQQHGFLTNDPYSEVANEALQVIKRFMIENSN</sequence>
<evidence type="ECO:0000256" key="1">
    <source>
        <dbReference type="ARBA" id="ARBA00010515"/>
    </source>
</evidence>
<dbReference type="Proteomes" id="UP000238479">
    <property type="component" value="Chromosome 3"/>
</dbReference>
<evidence type="ECO:0000313" key="3">
    <source>
        <dbReference type="EMBL" id="PRQ44283.1"/>
    </source>
</evidence>
<dbReference type="Pfam" id="PF07859">
    <property type="entry name" value="Abhydrolase_3"/>
    <property type="match status" value="1"/>
</dbReference>
<dbReference type="PANTHER" id="PTHR23024:SF406">
    <property type="entry name" value="CARBOXYLESTERASE 15-RELATED"/>
    <property type="match status" value="1"/>
</dbReference>
<dbReference type="AlphaFoldDB" id="A0A2P6RCX3"/>
<keyword evidence="3" id="KW-0378">Hydrolase</keyword>